<reference evidence="3 4" key="1">
    <citation type="journal article" date="2016" name="BMC Genomics">
        <title>Comparative genomics reveals Cyclospora cayetanensis possesses coccidia-like metabolism and invasion components but unique surface antigens.</title>
        <authorList>
            <person name="Liu S."/>
            <person name="Wang L."/>
            <person name="Zheng H."/>
            <person name="Xu Z."/>
            <person name="Roellig D.M."/>
            <person name="Li N."/>
            <person name="Frace M.A."/>
            <person name="Tang K."/>
            <person name="Arrowood M.J."/>
            <person name="Moss D.M."/>
            <person name="Zhang L."/>
            <person name="Feng Y."/>
            <person name="Xiao L."/>
        </authorList>
    </citation>
    <scope>NUCLEOTIDE SEQUENCE [LARGE SCALE GENOMIC DNA]</scope>
    <source>
        <strain evidence="3 4">CHN_HEN01</strain>
    </source>
</reference>
<keyword evidence="2" id="KW-1133">Transmembrane helix</keyword>
<keyword evidence="2" id="KW-0812">Transmembrane</keyword>
<keyword evidence="2" id="KW-0472">Membrane</keyword>
<name>A0A1D3CS74_9EIME</name>
<accession>A0A1D3CS74</accession>
<feature type="transmembrane region" description="Helical" evidence="2">
    <location>
        <begin position="212"/>
        <end position="228"/>
    </location>
</feature>
<gene>
    <name evidence="3" type="ORF">cyc_06055</name>
</gene>
<dbReference type="VEuPathDB" id="ToxoDB:cyc_06055"/>
<proteinExistence type="predicted"/>
<feature type="compositionally biased region" description="Polar residues" evidence="1">
    <location>
        <begin position="168"/>
        <end position="179"/>
    </location>
</feature>
<dbReference type="Proteomes" id="UP000095192">
    <property type="component" value="Unassembled WGS sequence"/>
</dbReference>
<comment type="caution">
    <text evidence="3">The sequence shown here is derived from an EMBL/GenBank/DDBJ whole genome shotgun (WGS) entry which is preliminary data.</text>
</comment>
<evidence type="ECO:0000256" key="1">
    <source>
        <dbReference type="SAM" id="MobiDB-lite"/>
    </source>
</evidence>
<dbReference type="EMBL" id="JROU02002145">
    <property type="protein sequence ID" value="OEH74054.1"/>
    <property type="molecule type" value="Genomic_DNA"/>
</dbReference>
<organism evidence="3 4">
    <name type="scientific">Cyclospora cayetanensis</name>
    <dbReference type="NCBI Taxonomy" id="88456"/>
    <lineage>
        <taxon>Eukaryota</taxon>
        <taxon>Sar</taxon>
        <taxon>Alveolata</taxon>
        <taxon>Apicomplexa</taxon>
        <taxon>Conoidasida</taxon>
        <taxon>Coccidia</taxon>
        <taxon>Eucoccidiorida</taxon>
        <taxon>Eimeriorina</taxon>
        <taxon>Eimeriidae</taxon>
        <taxon>Cyclospora</taxon>
    </lineage>
</organism>
<feature type="region of interest" description="Disordered" evidence="1">
    <location>
        <begin position="1"/>
        <end position="50"/>
    </location>
</feature>
<feature type="region of interest" description="Disordered" evidence="1">
    <location>
        <begin position="166"/>
        <end position="190"/>
    </location>
</feature>
<evidence type="ECO:0008006" key="5">
    <source>
        <dbReference type="Google" id="ProtNLM"/>
    </source>
</evidence>
<dbReference type="VEuPathDB" id="ToxoDB:LOC34622307"/>
<dbReference type="InParanoid" id="A0A1D3CS74"/>
<evidence type="ECO:0000313" key="4">
    <source>
        <dbReference type="Proteomes" id="UP000095192"/>
    </source>
</evidence>
<evidence type="ECO:0000256" key="2">
    <source>
        <dbReference type="SAM" id="Phobius"/>
    </source>
</evidence>
<protein>
    <recommendedName>
        <fullName evidence="5">Peroxin-13</fullName>
    </recommendedName>
</protein>
<sequence length="237" mass="25427">MEESPPKPWQQQLQRPLALPFTMSSSSGADSLSLAPTTQPVVAPAQPDGRSNTGVALYEQQALAGSEGSVFASGFGAGGYGGPLGGYYSGGSGYYGGPYGGYGGWSYAGYGGPSYLSSTMESLARVSALLHAQGFFLDHIYSHTSRLQQRVVSLRMCMRSLSEDECSTADTSSNGSQSTTEDEDELQQGGCDAEARSIREALVQLVKRIRRLSLLFLILLALNLMLFARRRRRSRGE</sequence>
<evidence type="ECO:0000313" key="3">
    <source>
        <dbReference type="EMBL" id="OEH74054.1"/>
    </source>
</evidence>
<keyword evidence="4" id="KW-1185">Reference proteome</keyword>
<feature type="compositionally biased region" description="Low complexity" evidence="1">
    <location>
        <begin position="24"/>
        <end position="35"/>
    </location>
</feature>
<dbReference type="AlphaFoldDB" id="A0A1D3CS74"/>